<name>A0A5B9QIG6_9BACT</name>
<accession>A0A5B9QIG6</accession>
<feature type="chain" id="PRO_5023025994" description="PEP-CTERM protein-sorting domain-containing protein" evidence="1">
    <location>
        <begin position="26"/>
        <end position="490"/>
    </location>
</feature>
<dbReference type="RefSeq" id="WP_148072642.1">
    <property type="nucleotide sequence ID" value="NZ_CP042913.1"/>
</dbReference>
<keyword evidence="1" id="KW-0732">Signal</keyword>
<dbReference type="Proteomes" id="UP000323917">
    <property type="component" value="Chromosome"/>
</dbReference>
<evidence type="ECO:0008006" key="4">
    <source>
        <dbReference type="Google" id="ProtNLM"/>
    </source>
</evidence>
<feature type="signal peptide" evidence="1">
    <location>
        <begin position="1"/>
        <end position="25"/>
    </location>
</feature>
<dbReference type="EMBL" id="CP042913">
    <property type="protein sequence ID" value="QEG33933.1"/>
    <property type="molecule type" value="Genomic_DNA"/>
</dbReference>
<keyword evidence="3" id="KW-1185">Reference proteome</keyword>
<protein>
    <recommendedName>
        <fullName evidence="4">PEP-CTERM protein-sorting domain-containing protein</fullName>
    </recommendedName>
</protein>
<evidence type="ECO:0000256" key="1">
    <source>
        <dbReference type="SAM" id="SignalP"/>
    </source>
</evidence>
<dbReference type="AlphaFoldDB" id="A0A5B9QIG6"/>
<evidence type="ECO:0000313" key="3">
    <source>
        <dbReference type="Proteomes" id="UP000323917"/>
    </source>
</evidence>
<reference evidence="2 3" key="1">
    <citation type="submission" date="2019-08" db="EMBL/GenBank/DDBJ databases">
        <title>Deep-cultivation of Planctomycetes and their phenomic and genomic characterization uncovers novel biology.</title>
        <authorList>
            <person name="Wiegand S."/>
            <person name="Jogler M."/>
            <person name="Boedeker C."/>
            <person name="Pinto D."/>
            <person name="Vollmers J."/>
            <person name="Rivas-Marin E."/>
            <person name="Kohn T."/>
            <person name="Peeters S.H."/>
            <person name="Heuer A."/>
            <person name="Rast P."/>
            <person name="Oberbeckmann S."/>
            <person name="Bunk B."/>
            <person name="Jeske O."/>
            <person name="Meyerdierks A."/>
            <person name="Storesund J.E."/>
            <person name="Kallscheuer N."/>
            <person name="Luecker S."/>
            <person name="Lage O.M."/>
            <person name="Pohl T."/>
            <person name="Merkel B.J."/>
            <person name="Hornburger P."/>
            <person name="Mueller R.-W."/>
            <person name="Bruemmer F."/>
            <person name="Labrenz M."/>
            <person name="Spormann A.M."/>
            <person name="Op den Camp H."/>
            <person name="Overmann J."/>
            <person name="Amann R."/>
            <person name="Jetten M.S.M."/>
            <person name="Mascher T."/>
            <person name="Medema M.H."/>
            <person name="Devos D.P."/>
            <person name="Kaster A.-K."/>
            <person name="Ovreas L."/>
            <person name="Rohde M."/>
            <person name="Galperin M.Y."/>
            <person name="Jogler C."/>
        </authorList>
    </citation>
    <scope>NUCLEOTIDE SEQUENCE [LARGE SCALE GENOMIC DNA]</scope>
    <source>
        <strain evidence="2 3">Pr1d</strain>
    </source>
</reference>
<sequence length="490" mass="51933" precursor="true">MMLRQCSVAFVFGLPVLLLSVHSYAAVSVSVGDFSFEEEIAPPTAEVVDGPGTWAQAWNGGFADPSFLPVTQPLYPNQDGNYLGNIFETADSGFAALYQDVVQIEEGTYTFTIGVAHEPDAEPTSAPFLLNFEAVGYGGPTVLVDSFSFPVGTLNSSGLTDLEVEVTFPSGHPEIGRTFRPVLLTTGADAGSNPSDPRASYMMDNVRIDFEPAVGASRSIRVGQPSFDPVAWKLPSGTGDDATSYRPTTPLFASQIGDQLGALTVRTLGGWGAAFYQDTTTIQEGTYSLTVGVAHDPNYQPTTSPFLINFESVASDGNVTLLGENIFPVGSANSSDLTDLTATLEIPSGMPNIGETLRLVLLTTGEDAGSNPGAADPRAIYLLDNVRLEFESAGGSFLAADFNESGMVDGEDLPFWQGAYGLNADGDADDDNDSDGADFLVWQRQYGTFPLAANSTAVPEPATVFIALTSLISVCGLRRRILKQTEGLRC</sequence>
<evidence type="ECO:0000313" key="2">
    <source>
        <dbReference type="EMBL" id="QEG33933.1"/>
    </source>
</evidence>
<dbReference type="KEGG" id="bgok:Pr1d_12040"/>
<proteinExistence type="predicted"/>
<organism evidence="2 3">
    <name type="scientific">Bythopirellula goksoeyrii</name>
    <dbReference type="NCBI Taxonomy" id="1400387"/>
    <lineage>
        <taxon>Bacteria</taxon>
        <taxon>Pseudomonadati</taxon>
        <taxon>Planctomycetota</taxon>
        <taxon>Planctomycetia</taxon>
        <taxon>Pirellulales</taxon>
        <taxon>Lacipirellulaceae</taxon>
        <taxon>Bythopirellula</taxon>
    </lineage>
</organism>
<gene>
    <name evidence="2" type="ORF">Pr1d_12040</name>
</gene>
<dbReference type="OrthoDB" id="255291at2"/>